<sequence>MTKEFGVPFKIQSGSKDKKPRWPFVFTLNCVQTKANRGVEFPARWLSIAFYMFF</sequence>
<evidence type="ECO:0000313" key="1">
    <source>
        <dbReference type="EMBL" id="JAH35720.1"/>
    </source>
</evidence>
<accession>A0A0E9S4W1</accession>
<name>A0A0E9S4W1_ANGAN</name>
<reference evidence="1" key="2">
    <citation type="journal article" date="2015" name="Fish Shellfish Immunol.">
        <title>Early steps in the European eel (Anguilla anguilla)-Vibrio vulnificus interaction in the gills: Role of the RtxA13 toxin.</title>
        <authorList>
            <person name="Callol A."/>
            <person name="Pajuelo D."/>
            <person name="Ebbesson L."/>
            <person name="Teles M."/>
            <person name="MacKenzie S."/>
            <person name="Amaro C."/>
        </authorList>
    </citation>
    <scope>NUCLEOTIDE SEQUENCE</scope>
</reference>
<protein>
    <submittedName>
        <fullName evidence="1">Uncharacterized protein</fullName>
    </submittedName>
</protein>
<reference evidence="1" key="1">
    <citation type="submission" date="2014-11" db="EMBL/GenBank/DDBJ databases">
        <authorList>
            <person name="Amaro Gonzalez C."/>
        </authorList>
    </citation>
    <scope>NUCLEOTIDE SEQUENCE</scope>
</reference>
<proteinExistence type="predicted"/>
<dbReference type="AlphaFoldDB" id="A0A0E9S4W1"/>
<dbReference type="EMBL" id="GBXM01072857">
    <property type="protein sequence ID" value="JAH35720.1"/>
    <property type="molecule type" value="Transcribed_RNA"/>
</dbReference>
<organism evidence="1">
    <name type="scientific">Anguilla anguilla</name>
    <name type="common">European freshwater eel</name>
    <name type="synonym">Muraena anguilla</name>
    <dbReference type="NCBI Taxonomy" id="7936"/>
    <lineage>
        <taxon>Eukaryota</taxon>
        <taxon>Metazoa</taxon>
        <taxon>Chordata</taxon>
        <taxon>Craniata</taxon>
        <taxon>Vertebrata</taxon>
        <taxon>Euteleostomi</taxon>
        <taxon>Actinopterygii</taxon>
        <taxon>Neopterygii</taxon>
        <taxon>Teleostei</taxon>
        <taxon>Anguilliformes</taxon>
        <taxon>Anguillidae</taxon>
        <taxon>Anguilla</taxon>
    </lineage>
</organism>